<dbReference type="SUPFAM" id="SSF53756">
    <property type="entry name" value="UDP-Glycosyltransferase/glycogen phosphorylase"/>
    <property type="match status" value="1"/>
</dbReference>
<sequence length="381" mass="42689">MRIAIIQGAFLPVPAIMGGAVEKMWFSLGKEFAQQGHEVMHLSRKAEGLPQSEIIDGVHHVRVTGFDAPKSGILLKFRDLIYTLNVRKVLPTDFDIIISNTFWAPVLLQKKNRDVCVVDVERMPKGQMRLYHKCAKIRTPSAFVAEAVRKELPGAVHNKIVTIPSPLPFNPRLKINSALKKPVILYVGRIHPEKGLDLLINAFKQTSQKYRLQLVGPWEISAGGGGKEYLDSLRQLAGDAAVDFVGPVFNIEVLNGFYIDAPIFIYPSIAENGETFGLAPLEAMAWGCVPIVSNLACFQDFIFQDENGLIFDHRAQNAVEQLAGQIRRVQEDDELREKLSRNGLNVRYTHSIQHVASLFLREFNRIVRKPIQSNGNQPAYS</sequence>
<evidence type="ECO:0000259" key="1">
    <source>
        <dbReference type="Pfam" id="PF00534"/>
    </source>
</evidence>
<evidence type="ECO:0000313" key="2">
    <source>
        <dbReference type="EMBL" id="MRS60732.1"/>
    </source>
</evidence>
<comment type="caution">
    <text evidence="2">The sequence shown here is derived from an EMBL/GenBank/DDBJ whole genome shotgun (WGS) entry which is preliminary data.</text>
</comment>
<dbReference type="OrthoDB" id="596635at2"/>
<keyword evidence="3" id="KW-1185">Reference proteome</keyword>
<dbReference type="GO" id="GO:0016757">
    <property type="term" value="F:glycosyltransferase activity"/>
    <property type="evidence" value="ECO:0007669"/>
    <property type="project" value="InterPro"/>
</dbReference>
<keyword evidence="2" id="KW-0808">Transferase</keyword>
<dbReference type="Proteomes" id="UP000441754">
    <property type="component" value="Unassembled WGS sequence"/>
</dbReference>
<protein>
    <submittedName>
        <fullName evidence="2">Glycosyltransferase</fullName>
    </submittedName>
</protein>
<evidence type="ECO:0000313" key="3">
    <source>
        <dbReference type="Proteomes" id="UP000441754"/>
    </source>
</evidence>
<dbReference type="PANTHER" id="PTHR45947:SF3">
    <property type="entry name" value="SULFOQUINOVOSYL TRANSFERASE SQD2"/>
    <property type="match status" value="1"/>
</dbReference>
<organism evidence="2 3">
    <name type="scientific">Larkinella terrae</name>
    <dbReference type="NCBI Taxonomy" id="2025311"/>
    <lineage>
        <taxon>Bacteria</taxon>
        <taxon>Pseudomonadati</taxon>
        <taxon>Bacteroidota</taxon>
        <taxon>Cytophagia</taxon>
        <taxon>Cytophagales</taxon>
        <taxon>Spirosomataceae</taxon>
        <taxon>Larkinella</taxon>
    </lineage>
</organism>
<dbReference type="PANTHER" id="PTHR45947">
    <property type="entry name" value="SULFOQUINOVOSYL TRANSFERASE SQD2"/>
    <property type="match status" value="1"/>
</dbReference>
<accession>A0A7K0EG98</accession>
<feature type="domain" description="Glycosyl transferase family 1" evidence="1">
    <location>
        <begin position="174"/>
        <end position="343"/>
    </location>
</feature>
<dbReference type="InterPro" id="IPR050194">
    <property type="entry name" value="Glycosyltransferase_grp1"/>
</dbReference>
<gene>
    <name evidence="2" type="ORF">GJJ30_05455</name>
</gene>
<dbReference type="InterPro" id="IPR001296">
    <property type="entry name" value="Glyco_trans_1"/>
</dbReference>
<dbReference type="AlphaFoldDB" id="A0A7K0EG98"/>
<name>A0A7K0EG98_9BACT</name>
<dbReference type="CDD" id="cd03801">
    <property type="entry name" value="GT4_PimA-like"/>
    <property type="match status" value="1"/>
</dbReference>
<dbReference type="Pfam" id="PF00534">
    <property type="entry name" value="Glycos_transf_1"/>
    <property type="match status" value="1"/>
</dbReference>
<proteinExistence type="predicted"/>
<dbReference type="RefSeq" id="WP_154173968.1">
    <property type="nucleotide sequence ID" value="NZ_WJXZ01000002.1"/>
</dbReference>
<dbReference type="EMBL" id="WJXZ01000002">
    <property type="protein sequence ID" value="MRS60732.1"/>
    <property type="molecule type" value="Genomic_DNA"/>
</dbReference>
<dbReference type="Gene3D" id="3.40.50.2000">
    <property type="entry name" value="Glycogen Phosphorylase B"/>
    <property type="match status" value="2"/>
</dbReference>
<reference evidence="2 3" key="1">
    <citation type="journal article" date="2018" name="Antonie Van Leeuwenhoek">
        <title>Larkinella terrae sp. nov., isolated from soil on Jeju Island, South Korea.</title>
        <authorList>
            <person name="Ten L.N."/>
            <person name="Jeon J."/>
            <person name="Park S.J."/>
            <person name="Park S."/>
            <person name="Lee S.Y."/>
            <person name="Kim M.K."/>
            <person name="Jung H.Y."/>
        </authorList>
    </citation>
    <scope>NUCLEOTIDE SEQUENCE [LARGE SCALE GENOMIC DNA]</scope>
    <source>
        <strain evidence="2 3">KCTC 52001</strain>
    </source>
</reference>